<dbReference type="UniPathway" id="UPA00958"/>
<name>A0A498RCK8_9FIRM</name>
<dbReference type="EC" id="2.4.99.12" evidence="2 9"/>
<proteinExistence type="inferred from homology"/>
<evidence type="ECO:0000256" key="8">
    <source>
        <dbReference type="PIRSR" id="PIRSR639901-2"/>
    </source>
</evidence>
<dbReference type="PANTHER" id="PTHR42755:SF1">
    <property type="entry name" value="3-DEOXY-D-MANNO-OCTULOSONIC ACID TRANSFERASE, MITOCHONDRIAL-RELATED"/>
    <property type="match status" value="1"/>
</dbReference>
<keyword evidence="9" id="KW-1133">Transmembrane helix</keyword>
<dbReference type="InterPro" id="IPR007507">
    <property type="entry name" value="Glycos_transf_N"/>
</dbReference>
<evidence type="ECO:0000256" key="5">
    <source>
        <dbReference type="ARBA" id="ARBA00031445"/>
    </source>
</evidence>
<organism evidence="11 12">
    <name type="scientific">Lucifera butyrica</name>
    <dbReference type="NCBI Taxonomy" id="1351585"/>
    <lineage>
        <taxon>Bacteria</taxon>
        <taxon>Bacillati</taxon>
        <taxon>Bacillota</taxon>
        <taxon>Negativicutes</taxon>
        <taxon>Veillonellales</taxon>
        <taxon>Veillonellaceae</taxon>
        <taxon>Lucifera</taxon>
    </lineage>
</organism>
<comment type="similarity">
    <text evidence="1">Belongs to the glycosyltransferase group 1 family. Glycosyltransferase 30 subfamily.</text>
</comment>
<keyword evidence="9" id="KW-0448">Lipopolysaccharide biosynthesis</keyword>
<accession>A0A498RCK8</accession>
<comment type="catalytic activity">
    <reaction evidence="6 9">
        <text>lipid IVA (E. coli) + CMP-3-deoxy-beta-D-manno-octulosonate = alpha-Kdo-(2-&gt;6)-lipid IVA (E. coli) + CMP + H(+)</text>
        <dbReference type="Rhea" id="RHEA:28066"/>
        <dbReference type="ChEBI" id="CHEBI:15378"/>
        <dbReference type="ChEBI" id="CHEBI:58603"/>
        <dbReference type="ChEBI" id="CHEBI:60364"/>
        <dbReference type="ChEBI" id="CHEBI:60377"/>
        <dbReference type="ChEBI" id="CHEBI:85987"/>
        <dbReference type="EC" id="2.4.99.12"/>
    </reaction>
</comment>
<dbReference type="Proteomes" id="UP000277811">
    <property type="component" value="Unassembled WGS sequence"/>
</dbReference>
<evidence type="ECO:0000256" key="2">
    <source>
        <dbReference type="ARBA" id="ARBA00012621"/>
    </source>
</evidence>
<dbReference type="OrthoDB" id="9789797at2"/>
<evidence type="ECO:0000256" key="6">
    <source>
        <dbReference type="ARBA" id="ARBA00049183"/>
    </source>
</evidence>
<protein>
    <recommendedName>
        <fullName evidence="3 9">3-deoxy-D-manno-octulosonic acid transferase</fullName>
        <shortName evidence="9">Kdo transferase</shortName>
        <ecNumber evidence="2 9">2.4.99.12</ecNumber>
    </recommendedName>
    <alternativeName>
        <fullName evidence="5 9">Lipid IV(A) 3-deoxy-D-manno-octulosonic acid transferase</fullName>
    </alternativeName>
</protein>
<keyword evidence="9" id="KW-0812">Transmembrane</keyword>
<keyword evidence="12" id="KW-1185">Reference proteome</keyword>
<comment type="function">
    <text evidence="9">Involved in lipopolysaccharide (LPS) biosynthesis. Catalyzes the transfer of 3-deoxy-D-manno-octulosonate (Kdo) residue(s) from CMP-Kdo to lipid IV(A), the tetraacyldisaccharide-1,4'-bisphosphate precursor of lipid A.</text>
</comment>
<evidence type="ECO:0000256" key="1">
    <source>
        <dbReference type="ARBA" id="ARBA00006380"/>
    </source>
</evidence>
<feature type="transmembrane region" description="Helical" evidence="9">
    <location>
        <begin position="6"/>
        <end position="25"/>
    </location>
</feature>
<dbReference type="EMBL" id="UPPP01000116">
    <property type="protein sequence ID" value="VBB09274.1"/>
    <property type="molecule type" value="Genomic_DNA"/>
</dbReference>
<keyword evidence="9" id="KW-1003">Cell membrane</keyword>
<dbReference type="RefSeq" id="WP_122630076.1">
    <property type="nucleotide sequence ID" value="NZ_UPPP01000116.1"/>
</dbReference>
<sequence length="433" mass="48323">MQFVYNLVAIILVVLALPVFIVRLIREVGFGERLRQSFGFLRNEDLRPVARQNCVWLHAASVGEIVATSPILKELKRRMPDVPVMVSVVTATGYAMAKRIMPEADSIIFFPLDLPWLGISVIRRIRPGVFAMVETELWPNFLRAARSYRIPVVMVNGRISDKSVKRYRHLGRILQDMLDTITWFCMQSSIDAEYIVRLGADPSRVIITGNTKFDQTYTAVGEPEKKRLQSEFGLTGSFPILVAGSTHKGEEEAVLETFNKIKETYPAAKLILAPRDYLRVEEIQTLSEQAGLSAVRRTALNGQPDSKHDVVLLDTIGELGKIYSLGDIIFVGGSLVPTGGHNILEPAAHGKPILVGPHMFNFKETYALMSGKEACDTVQDAAELTEKTLFILEHEELRRQMGTNALRVIEDNRGAAGKSVSYIEAVYRKQANP</sequence>
<evidence type="ECO:0000256" key="7">
    <source>
        <dbReference type="PIRSR" id="PIRSR639901-1"/>
    </source>
</evidence>
<dbReference type="FunFam" id="3.40.50.2000:FF:000032">
    <property type="entry name" value="3-deoxy-D-manno-octulosonic acid transferase"/>
    <property type="match status" value="1"/>
</dbReference>
<keyword evidence="9" id="KW-0472">Membrane</keyword>
<dbReference type="Gene3D" id="3.40.50.2000">
    <property type="entry name" value="Glycogen Phosphorylase B"/>
    <property type="match status" value="1"/>
</dbReference>
<evidence type="ECO:0000256" key="4">
    <source>
        <dbReference type="ARBA" id="ARBA00022679"/>
    </source>
</evidence>
<dbReference type="PANTHER" id="PTHR42755">
    <property type="entry name" value="3-DEOXY-MANNO-OCTULOSONATE CYTIDYLYLTRANSFERASE"/>
    <property type="match status" value="1"/>
</dbReference>
<dbReference type="AlphaFoldDB" id="A0A498RCK8"/>
<feature type="site" description="Transition state stabilizer" evidence="8">
    <location>
        <position position="212"/>
    </location>
</feature>
<dbReference type="GO" id="GO:0009244">
    <property type="term" value="P:lipopolysaccharide core region biosynthetic process"/>
    <property type="evidence" value="ECO:0007669"/>
    <property type="project" value="UniProtKB-UniRule"/>
</dbReference>
<evidence type="ECO:0000256" key="3">
    <source>
        <dbReference type="ARBA" id="ARBA00019077"/>
    </source>
</evidence>
<gene>
    <name evidence="11" type="ORF">LUCI_4564</name>
</gene>
<evidence type="ECO:0000313" key="12">
    <source>
        <dbReference type="Proteomes" id="UP000277811"/>
    </source>
</evidence>
<comment type="subcellular location">
    <subcellularLocation>
        <location evidence="9">Cell membrane</location>
    </subcellularLocation>
</comment>
<evidence type="ECO:0000313" key="11">
    <source>
        <dbReference type="EMBL" id="VBB09274.1"/>
    </source>
</evidence>
<reference evidence="11 12" key="1">
    <citation type="submission" date="2018-06" db="EMBL/GenBank/DDBJ databases">
        <authorList>
            <person name="Strepis N."/>
        </authorList>
    </citation>
    <scope>NUCLEOTIDE SEQUENCE [LARGE SCALE GENOMIC DNA]</scope>
    <source>
        <strain evidence="11">LUCI</strain>
    </source>
</reference>
<dbReference type="GO" id="GO:0043842">
    <property type="term" value="F:Kdo transferase activity"/>
    <property type="evidence" value="ECO:0007669"/>
    <property type="project" value="UniProtKB-EC"/>
</dbReference>
<feature type="domain" description="3-deoxy-D-manno-octulosonic-acid transferase N-terminal" evidence="10">
    <location>
        <begin position="33"/>
        <end position="215"/>
    </location>
</feature>
<dbReference type="Gene3D" id="3.40.50.11720">
    <property type="entry name" value="3-Deoxy-D-manno-octulosonic-acid transferase, N-terminal domain"/>
    <property type="match status" value="1"/>
</dbReference>
<dbReference type="GO" id="GO:0009245">
    <property type="term" value="P:lipid A biosynthetic process"/>
    <property type="evidence" value="ECO:0007669"/>
    <property type="project" value="TreeGrafter"/>
</dbReference>
<keyword evidence="4 9" id="KW-0808">Transferase</keyword>
<feature type="site" description="Transition state stabilizer" evidence="8">
    <location>
        <position position="134"/>
    </location>
</feature>
<dbReference type="Pfam" id="PF04413">
    <property type="entry name" value="Glycos_transf_N"/>
    <property type="match status" value="1"/>
</dbReference>
<feature type="active site" description="Proton acceptor" evidence="7">
    <location>
        <position position="64"/>
    </location>
</feature>
<dbReference type="SUPFAM" id="SSF53756">
    <property type="entry name" value="UDP-Glycosyltransferase/glycogen phosphorylase"/>
    <property type="match status" value="1"/>
</dbReference>
<evidence type="ECO:0000256" key="9">
    <source>
        <dbReference type="RuleBase" id="RU365103"/>
    </source>
</evidence>
<comment type="pathway">
    <text evidence="9">Bacterial outer membrane biogenesis; LPS core biosynthesis.</text>
</comment>
<dbReference type="InterPro" id="IPR038107">
    <property type="entry name" value="Glycos_transf_N_sf"/>
</dbReference>
<evidence type="ECO:0000259" key="10">
    <source>
        <dbReference type="Pfam" id="PF04413"/>
    </source>
</evidence>
<dbReference type="InterPro" id="IPR039901">
    <property type="entry name" value="Kdotransferase"/>
</dbReference>
<dbReference type="GO" id="GO:0005886">
    <property type="term" value="C:plasma membrane"/>
    <property type="evidence" value="ECO:0007669"/>
    <property type="project" value="UniProtKB-SubCell"/>
</dbReference>